<sequence>MVMQTSLREAMNARTITGSPTATHAGQTMVLAHGYGADQSAWDQILPALSQHYRVVVFDWSFSGAVKDPDFFDPAHHATYEGYADDLVGLIDEMGLESVVFVGHSMAGMIGCIASVKRPELFTRLVLVGASPRYMNDEDYQGGFDRSDIEGLMSNIETNFTSWTQAFAAMVVGGHAPAAVEKFAASLRRMRPEVALAAAKTVFYCDHRDVLEKITTPTTIVQTTRDVAVPTSVAYFMQERIRGKSTVEIMDTDGHFPHLTVPKELLGLLGGVLGFES</sequence>
<evidence type="ECO:0000313" key="5">
    <source>
        <dbReference type="Proteomes" id="UP001154282"/>
    </source>
</evidence>
<gene>
    <name evidence="4" type="ORF">LITE_LOCUS42750</name>
</gene>
<dbReference type="Proteomes" id="UP001154282">
    <property type="component" value="Unassembled WGS sequence"/>
</dbReference>
<evidence type="ECO:0000259" key="3">
    <source>
        <dbReference type="Pfam" id="PF00561"/>
    </source>
</evidence>
<evidence type="ECO:0000313" key="4">
    <source>
        <dbReference type="EMBL" id="CAI0543166.1"/>
    </source>
</evidence>
<dbReference type="AlphaFoldDB" id="A0AAV0QEC7"/>
<proteinExistence type="inferred from homology"/>
<dbReference type="InterPro" id="IPR029058">
    <property type="entry name" value="AB_hydrolase_fold"/>
</dbReference>
<evidence type="ECO:0000256" key="1">
    <source>
        <dbReference type="ARBA" id="ARBA00008645"/>
    </source>
</evidence>
<dbReference type="Pfam" id="PF00561">
    <property type="entry name" value="Abhydrolase_1"/>
    <property type="match status" value="1"/>
</dbReference>
<comment type="caution">
    <text evidence="4">The sequence shown here is derived from an EMBL/GenBank/DDBJ whole genome shotgun (WGS) entry which is preliminary data.</text>
</comment>
<dbReference type="EMBL" id="CAMGYJ010000009">
    <property type="protein sequence ID" value="CAI0543166.1"/>
    <property type="molecule type" value="Genomic_DNA"/>
</dbReference>
<reference evidence="4" key="1">
    <citation type="submission" date="2022-08" db="EMBL/GenBank/DDBJ databases">
        <authorList>
            <person name="Gutierrez-Valencia J."/>
        </authorList>
    </citation>
    <scope>NUCLEOTIDE SEQUENCE</scope>
</reference>
<dbReference type="InterPro" id="IPR000073">
    <property type="entry name" value="AB_hydrolase_1"/>
</dbReference>
<keyword evidence="2" id="KW-0378">Hydrolase</keyword>
<keyword evidence="5" id="KW-1185">Reference proteome</keyword>
<organism evidence="4 5">
    <name type="scientific">Linum tenue</name>
    <dbReference type="NCBI Taxonomy" id="586396"/>
    <lineage>
        <taxon>Eukaryota</taxon>
        <taxon>Viridiplantae</taxon>
        <taxon>Streptophyta</taxon>
        <taxon>Embryophyta</taxon>
        <taxon>Tracheophyta</taxon>
        <taxon>Spermatophyta</taxon>
        <taxon>Magnoliopsida</taxon>
        <taxon>eudicotyledons</taxon>
        <taxon>Gunneridae</taxon>
        <taxon>Pentapetalae</taxon>
        <taxon>rosids</taxon>
        <taxon>fabids</taxon>
        <taxon>Malpighiales</taxon>
        <taxon>Linaceae</taxon>
        <taxon>Linum</taxon>
    </lineage>
</organism>
<dbReference type="FunFam" id="3.40.50.1820:FF:000042">
    <property type="entry name" value="probable strigolactone esterase DAD2"/>
    <property type="match status" value="1"/>
</dbReference>
<dbReference type="SUPFAM" id="SSF53474">
    <property type="entry name" value="alpha/beta-Hydrolases"/>
    <property type="match status" value="1"/>
</dbReference>
<dbReference type="GO" id="GO:0016787">
    <property type="term" value="F:hydrolase activity"/>
    <property type="evidence" value="ECO:0007669"/>
    <property type="project" value="UniProtKB-KW"/>
</dbReference>
<protein>
    <recommendedName>
        <fullName evidence="3">AB hydrolase-1 domain-containing protein</fullName>
    </recommendedName>
</protein>
<evidence type="ECO:0000256" key="2">
    <source>
        <dbReference type="ARBA" id="ARBA00022801"/>
    </source>
</evidence>
<accession>A0AAV0QEC7</accession>
<dbReference type="PANTHER" id="PTHR43039">
    <property type="entry name" value="ESTERASE-RELATED"/>
    <property type="match status" value="1"/>
</dbReference>
<comment type="similarity">
    <text evidence="1">Belongs to the AB hydrolase superfamily.</text>
</comment>
<feature type="domain" description="AB hydrolase-1" evidence="3">
    <location>
        <begin position="28"/>
        <end position="260"/>
    </location>
</feature>
<dbReference type="Gene3D" id="3.40.50.1820">
    <property type="entry name" value="alpha/beta hydrolase"/>
    <property type="match status" value="1"/>
</dbReference>
<name>A0AAV0QEC7_9ROSI</name>